<organism evidence="1 2">
    <name type="scientific">Camellia lanceoleosa</name>
    <dbReference type="NCBI Taxonomy" id="1840588"/>
    <lineage>
        <taxon>Eukaryota</taxon>
        <taxon>Viridiplantae</taxon>
        <taxon>Streptophyta</taxon>
        <taxon>Embryophyta</taxon>
        <taxon>Tracheophyta</taxon>
        <taxon>Spermatophyta</taxon>
        <taxon>Magnoliopsida</taxon>
        <taxon>eudicotyledons</taxon>
        <taxon>Gunneridae</taxon>
        <taxon>Pentapetalae</taxon>
        <taxon>asterids</taxon>
        <taxon>Ericales</taxon>
        <taxon>Theaceae</taxon>
        <taxon>Camellia</taxon>
    </lineage>
</organism>
<proteinExistence type="predicted"/>
<reference evidence="1 2" key="1">
    <citation type="journal article" date="2022" name="Plant J.">
        <title>Chromosome-level genome of Camellia lanceoleosa provides a valuable resource for understanding genome evolution and self-incompatibility.</title>
        <authorList>
            <person name="Gong W."/>
            <person name="Xiao S."/>
            <person name="Wang L."/>
            <person name="Liao Z."/>
            <person name="Chang Y."/>
            <person name="Mo W."/>
            <person name="Hu G."/>
            <person name="Li W."/>
            <person name="Zhao G."/>
            <person name="Zhu H."/>
            <person name="Hu X."/>
            <person name="Ji K."/>
            <person name="Xiang X."/>
            <person name="Song Q."/>
            <person name="Yuan D."/>
            <person name="Jin S."/>
            <person name="Zhang L."/>
        </authorList>
    </citation>
    <scope>NUCLEOTIDE SEQUENCE [LARGE SCALE GENOMIC DNA]</scope>
    <source>
        <strain evidence="1">SQ_2022a</strain>
    </source>
</reference>
<accession>A0ACC0F2D9</accession>
<gene>
    <name evidence="1" type="ORF">LOK49_LG15G00121</name>
</gene>
<sequence>MNYKPAFDILELSYNWDLPFTWNFPTKNFNYSVTYNCGKTLLITPFKHCGFHHLFLFLSDNLEIAFPIQIHTGFVSSTDLISTRFLFLL</sequence>
<dbReference type="EMBL" id="CM045768">
    <property type="protein sequence ID" value="KAI7982283.1"/>
    <property type="molecule type" value="Genomic_DNA"/>
</dbReference>
<keyword evidence="2" id="KW-1185">Reference proteome</keyword>
<protein>
    <submittedName>
        <fullName evidence="1">Uncharacterized protein</fullName>
    </submittedName>
</protein>
<evidence type="ECO:0000313" key="2">
    <source>
        <dbReference type="Proteomes" id="UP001060215"/>
    </source>
</evidence>
<name>A0ACC0F2D9_9ERIC</name>
<comment type="caution">
    <text evidence="1">The sequence shown here is derived from an EMBL/GenBank/DDBJ whole genome shotgun (WGS) entry which is preliminary data.</text>
</comment>
<evidence type="ECO:0000313" key="1">
    <source>
        <dbReference type="EMBL" id="KAI7982283.1"/>
    </source>
</evidence>
<dbReference type="Proteomes" id="UP001060215">
    <property type="component" value="Chromosome 11"/>
</dbReference>